<gene>
    <name evidence="15" type="ORF">CR159_16500</name>
</gene>
<dbReference type="PANTHER" id="PTHR11070">
    <property type="entry name" value="UVRD / RECB / PCRA DNA HELICASE FAMILY MEMBER"/>
    <property type="match status" value="1"/>
</dbReference>
<evidence type="ECO:0000256" key="6">
    <source>
        <dbReference type="ARBA" id="ARBA00023125"/>
    </source>
</evidence>
<protein>
    <recommendedName>
        <fullName evidence="9">DNA 3'-5' helicase</fullName>
        <ecNumber evidence="9">5.6.2.4</ecNumber>
    </recommendedName>
    <alternativeName>
        <fullName evidence="10">DNA 3'-5' helicase II</fullName>
    </alternativeName>
</protein>
<dbReference type="InterPro" id="IPR014016">
    <property type="entry name" value="UvrD-like_ATP-bd"/>
</dbReference>
<dbReference type="GO" id="GO:0005524">
    <property type="term" value="F:ATP binding"/>
    <property type="evidence" value="ECO:0007669"/>
    <property type="project" value="UniProtKB-UniRule"/>
</dbReference>
<dbReference type="InterPro" id="IPR000212">
    <property type="entry name" value="DNA_helicase_UvrD/REP"/>
</dbReference>
<evidence type="ECO:0000256" key="3">
    <source>
        <dbReference type="ARBA" id="ARBA00022801"/>
    </source>
</evidence>
<dbReference type="Gene3D" id="1.10.486.10">
    <property type="entry name" value="PCRA, domain 4"/>
    <property type="match status" value="1"/>
</dbReference>
<dbReference type="PROSITE" id="PS51217">
    <property type="entry name" value="UVRD_HELICASE_CTER"/>
    <property type="match status" value="1"/>
</dbReference>
<evidence type="ECO:0000256" key="10">
    <source>
        <dbReference type="ARBA" id="ARBA00034923"/>
    </source>
</evidence>
<accession>A0A2N4U151</accession>
<evidence type="ECO:0000256" key="4">
    <source>
        <dbReference type="ARBA" id="ARBA00022806"/>
    </source>
</evidence>
<comment type="caution">
    <text evidence="15">The sequence shown here is derived from an EMBL/GenBank/DDBJ whole genome shotgun (WGS) entry which is preliminary data.</text>
</comment>
<comment type="catalytic activity">
    <reaction evidence="11">
        <text>ATP + H2O = ADP + phosphate + H(+)</text>
        <dbReference type="Rhea" id="RHEA:13065"/>
        <dbReference type="ChEBI" id="CHEBI:15377"/>
        <dbReference type="ChEBI" id="CHEBI:15378"/>
        <dbReference type="ChEBI" id="CHEBI:30616"/>
        <dbReference type="ChEBI" id="CHEBI:43474"/>
        <dbReference type="ChEBI" id="CHEBI:456216"/>
        <dbReference type="EC" id="5.6.2.4"/>
    </reaction>
</comment>
<comment type="similarity">
    <text evidence="1">Belongs to the helicase family. UvrD subfamily.</text>
</comment>
<evidence type="ECO:0000313" key="16">
    <source>
        <dbReference type="Proteomes" id="UP000234190"/>
    </source>
</evidence>
<dbReference type="Proteomes" id="UP000234190">
    <property type="component" value="Unassembled WGS sequence"/>
</dbReference>
<dbReference type="InterPro" id="IPR014017">
    <property type="entry name" value="DNA_helicase_UvrD-like_C"/>
</dbReference>
<keyword evidence="5 12" id="KW-0067">ATP-binding</keyword>
<dbReference type="GO" id="GO:0016887">
    <property type="term" value="F:ATP hydrolysis activity"/>
    <property type="evidence" value="ECO:0007669"/>
    <property type="project" value="RHEA"/>
</dbReference>
<name>A0A2N4U151_9BURK</name>
<dbReference type="AlphaFoldDB" id="A0A2N4U151"/>
<dbReference type="EC" id="5.6.2.4" evidence="9"/>
<dbReference type="SUPFAM" id="SSF52540">
    <property type="entry name" value="P-loop containing nucleoside triphosphate hydrolases"/>
    <property type="match status" value="1"/>
</dbReference>
<evidence type="ECO:0000256" key="1">
    <source>
        <dbReference type="ARBA" id="ARBA00009922"/>
    </source>
</evidence>
<evidence type="ECO:0000256" key="12">
    <source>
        <dbReference type="PROSITE-ProRule" id="PRU00560"/>
    </source>
</evidence>
<dbReference type="InterPro" id="IPR013986">
    <property type="entry name" value="DExx_box_DNA_helicase_dom_sf"/>
</dbReference>
<keyword evidence="6" id="KW-0238">DNA-binding</keyword>
<keyword evidence="16" id="KW-1185">Reference proteome</keyword>
<dbReference type="GO" id="GO:0003677">
    <property type="term" value="F:DNA binding"/>
    <property type="evidence" value="ECO:0007669"/>
    <property type="project" value="UniProtKB-KW"/>
</dbReference>
<dbReference type="InterPro" id="IPR027417">
    <property type="entry name" value="P-loop_NTPase"/>
</dbReference>
<keyword evidence="4 12" id="KW-0347">Helicase</keyword>
<dbReference type="Gene3D" id="3.40.50.300">
    <property type="entry name" value="P-loop containing nucleotide triphosphate hydrolases"/>
    <property type="match status" value="2"/>
</dbReference>
<dbReference type="Pfam" id="PF13361">
    <property type="entry name" value="UvrD_C"/>
    <property type="match status" value="1"/>
</dbReference>
<organism evidence="15 16">
    <name type="scientific">Pollutimonas subterranea</name>
    <dbReference type="NCBI Taxonomy" id="2045210"/>
    <lineage>
        <taxon>Bacteria</taxon>
        <taxon>Pseudomonadati</taxon>
        <taxon>Pseudomonadota</taxon>
        <taxon>Betaproteobacteria</taxon>
        <taxon>Burkholderiales</taxon>
        <taxon>Alcaligenaceae</taxon>
        <taxon>Pollutimonas</taxon>
    </lineage>
</organism>
<sequence length="714" mass="79693">MTSKTSPARFVPHGFVPTVEQQKIQLSQHRVTLIEANAGAAKTTTLALRVGEAIARGVKPEQILALVFTPEAREVMEKRLVEIGIPYSTSAQIHVRTFEQFATEVLKAIEGASATPLTTANALKPHALAAIEQVSEGYAGIAEFLDINTHNIAISQFLDGQLRLKATMALERWDDDTSLQEKAERLSIPLTDYLWTLEYERIRQGNFEEVLFRGPFDATYDLACQLHDFPDSKNALPHYRLVVGDELHDLNEASFRILEALLAIDELYFVGAGDKDQVIYSSHGADESYLNHRFTDLYPGSVRYPLTMTYRHGPHLAYAMEAFKQKPVDSSLPVSTVIDQRHYHDRDHDDCAAQAVAAIKKWKSEKLPLEACAILLRDRHQSVAIENALMHAGIAYRTQGMQGYLQREEILFLRGMMAIALKNLSAVQSEGVRKAIVESLAIFGEIGFNAHDMNFARNAIAQDPDILNSFFSGQLQRSRSDKARARISDAVSYMETLLADAPAGAVLQEVCDRIDLEAVARRIYVNPHDAAVVAKSVQGFIEVARKSAMNLREFSEWIGAADAFASSRKSKGFVLLECAVNAKGKEFDHVILPFLETGEFPSLLRDIKEEENLFYVVATRAKARLTLISPQDEARRSPFIGRMELASTRSRAHAAVQSNLAQATVVPSRLDLSVSYADKDLVKALGAQWDATRKVWYVKAGLDTKPFEQWFREK</sequence>
<keyword evidence="2 12" id="KW-0547">Nucleotide-binding</keyword>
<dbReference type="OrthoDB" id="9792687at2"/>
<dbReference type="EMBL" id="PDNW01000016">
    <property type="protein sequence ID" value="PLC48744.1"/>
    <property type="molecule type" value="Genomic_DNA"/>
</dbReference>
<dbReference type="PANTHER" id="PTHR11070:SF2">
    <property type="entry name" value="ATP-DEPENDENT DNA HELICASE SRS2"/>
    <property type="match status" value="1"/>
</dbReference>
<keyword evidence="7" id="KW-0413">Isomerase</keyword>
<evidence type="ECO:0000256" key="9">
    <source>
        <dbReference type="ARBA" id="ARBA00034808"/>
    </source>
</evidence>
<evidence type="ECO:0000259" key="13">
    <source>
        <dbReference type="PROSITE" id="PS51198"/>
    </source>
</evidence>
<dbReference type="RefSeq" id="WP_102075074.1">
    <property type="nucleotide sequence ID" value="NZ_PDNW01000016.1"/>
</dbReference>
<evidence type="ECO:0000256" key="11">
    <source>
        <dbReference type="ARBA" id="ARBA00048988"/>
    </source>
</evidence>
<dbReference type="InterPro" id="IPR043764">
    <property type="entry name" value="DUF5710"/>
</dbReference>
<dbReference type="GO" id="GO:0000725">
    <property type="term" value="P:recombinational repair"/>
    <property type="evidence" value="ECO:0007669"/>
    <property type="project" value="TreeGrafter"/>
</dbReference>
<dbReference type="Pfam" id="PF18974">
    <property type="entry name" value="DUF5710"/>
    <property type="match status" value="1"/>
</dbReference>
<evidence type="ECO:0000313" key="15">
    <source>
        <dbReference type="EMBL" id="PLC48744.1"/>
    </source>
</evidence>
<dbReference type="PROSITE" id="PS51198">
    <property type="entry name" value="UVRD_HELICASE_ATP_BIND"/>
    <property type="match status" value="1"/>
</dbReference>
<comment type="catalytic activity">
    <reaction evidence="8">
        <text>Couples ATP hydrolysis with the unwinding of duplex DNA by translocating in the 3'-5' direction.</text>
        <dbReference type="EC" id="5.6.2.4"/>
    </reaction>
</comment>
<feature type="domain" description="UvrD-like helicase C-terminal" evidence="14">
    <location>
        <begin position="307"/>
        <end position="584"/>
    </location>
</feature>
<reference evidence="15 16" key="1">
    <citation type="submission" date="2017-10" db="EMBL/GenBank/DDBJ databases">
        <title>Two draft genome sequences of Pusillimonas sp. strains isolated from a nitrate- and radionuclide-contaminated groundwater in Russia.</title>
        <authorList>
            <person name="Grouzdev D.S."/>
            <person name="Tourova T.P."/>
            <person name="Goeva M.A."/>
            <person name="Babich T.L."/>
            <person name="Sokolova D.S."/>
            <person name="Abdullin R."/>
            <person name="Poltaraus A.B."/>
            <person name="Toshchakov S.V."/>
            <person name="Nazina T.N."/>
        </authorList>
    </citation>
    <scope>NUCLEOTIDE SEQUENCE [LARGE SCALE GENOMIC DNA]</scope>
    <source>
        <strain evidence="15 16">JR1/69-3-13</strain>
    </source>
</reference>
<proteinExistence type="inferred from homology"/>
<feature type="domain" description="UvrD-like helicase ATP-binding" evidence="13">
    <location>
        <begin position="15"/>
        <end position="313"/>
    </location>
</feature>
<dbReference type="Pfam" id="PF00580">
    <property type="entry name" value="UvrD-helicase"/>
    <property type="match status" value="1"/>
</dbReference>
<keyword evidence="3 12" id="KW-0378">Hydrolase</keyword>
<evidence type="ECO:0000256" key="2">
    <source>
        <dbReference type="ARBA" id="ARBA00022741"/>
    </source>
</evidence>
<evidence type="ECO:0000259" key="14">
    <source>
        <dbReference type="PROSITE" id="PS51217"/>
    </source>
</evidence>
<dbReference type="Gene3D" id="1.10.10.160">
    <property type="match status" value="1"/>
</dbReference>
<evidence type="ECO:0000256" key="7">
    <source>
        <dbReference type="ARBA" id="ARBA00023235"/>
    </source>
</evidence>
<evidence type="ECO:0000256" key="5">
    <source>
        <dbReference type="ARBA" id="ARBA00022840"/>
    </source>
</evidence>
<evidence type="ECO:0000256" key="8">
    <source>
        <dbReference type="ARBA" id="ARBA00034617"/>
    </source>
</evidence>
<feature type="binding site" evidence="12">
    <location>
        <begin position="36"/>
        <end position="43"/>
    </location>
    <ligand>
        <name>ATP</name>
        <dbReference type="ChEBI" id="CHEBI:30616"/>
    </ligand>
</feature>
<dbReference type="GO" id="GO:0043138">
    <property type="term" value="F:3'-5' DNA helicase activity"/>
    <property type="evidence" value="ECO:0007669"/>
    <property type="project" value="UniProtKB-EC"/>
</dbReference>